<feature type="transmembrane region" description="Helical" evidence="2">
    <location>
        <begin position="20"/>
        <end position="39"/>
    </location>
</feature>
<organism evidence="3 4">
    <name type="scientific">Pacificitalea manganoxidans</name>
    <dbReference type="NCBI Taxonomy" id="1411902"/>
    <lineage>
        <taxon>Bacteria</taxon>
        <taxon>Pseudomonadati</taxon>
        <taxon>Pseudomonadota</taxon>
        <taxon>Alphaproteobacteria</taxon>
        <taxon>Rhodobacterales</taxon>
        <taxon>Paracoccaceae</taxon>
        <taxon>Pacificitalea</taxon>
    </lineage>
</organism>
<evidence type="ECO:0000256" key="2">
    <source>
        <dbReference type="SAM" id="Phobius"/>
    </source>
</evidence>
<feature type="compositionally biased region" description="Basic and acidic residues" evidence="1">
    <location>
        <begin position="49"/>
        <end position="58"/>
    </location>
</feature>
<feature type="compositionally biased region" description="Basic and acidic residues" evidence="1">
    <location>
        <begin position="67"/>
        <end position="80"/>
    </location>
</feature>
<dbReference type="KEGG" id="cmag:CBW24_05080"/>
<keyword evidence="2" id="KW-0812">Transmembrane</keyword>
<feature type="region of interest" description="Disordered" evidence="1">
    <location>
        <begin position="47"/>
        <end position="80"/>
    </location>
</feature>
<accession>A0A291LXH3</accession>
<dbReference type="EMBL" id="CP021404">
    <property type="protein sequence ID" value="ATI41433.1"/>
    <property type="molecule type" value="Genomic_DNA"/>
</dbReference>
<sequence>MAEPSTPPPAPEAGRRAPRWMQVLLVVSLAVNLAVLGVVGGTMFSHHSRGPDGGREMAHMGGPGDAARGDGGERRAGRDPARVADVARADRMLNIGPYGTALEVPDRLALAETFRTRAGSSKQGFREMRESFEATLTLLRADPFDPDALRARMQEQNDFIARRQTLSRDLLVTRLSEMTPAERSAFADRLETTLRRGPANGAVNGARNDARP</sequence>
<evidence type="ECO:0000256" key="1">
    <source>
        <dbReference type="SAM" id="MobiDB-lite"/>
    </source>
</evidence>
<keyword evidence="4" id="KW-1185">Reference proteome</keyword>
<feature type="region of interest" description="Disordered" evidence="1">
    <location>
        <begin position="192"/>
        <end position="212"/>
    </location>
</feature>
<evidence type="ECO:0000313" key="3">
    <source>
        <dbReference type="EMBL" id="ATI41433.1"/>
    </source>
</evidence>
<keyword evidence="2" id="KW-1133">Transmembrane helix</keyword>
<dbReference type="OrthoDB" id="7865640at2"/>
<evidence type="ECO:0008006" key="5">
    <source>
        <dbReference type="Google" id="ProtNLM"/>
    </source>
</evidence>
<keyword evidence="2" id="KW-0472">Membrane</keyword>
<evidence type="ECO:0000313" key="4">
    <source>
        <dbReference type="Proteomes" id="UP000219050"/>
    </source>
</evidence>
<dbReference type="AlphaFoldDB" id="A0A291LXH3"/>
<gene>
    <name evidence="3" type="ORF">CBW24_05080</name>
</gene>
<reference evidence="3 4" key="1">
    <citation type="submission" date="2017-05" db="EMBL/GenBank/DDBJ databases">
        <title>Comparative genomic and metabolic analysis of manganese-oxidizing mechanisms in Celeribater manganoxidans DY25T: its adaption to the environment of polymetallic nodule.</title>
        <authorList>
            <person name="Wang X."/>
        </authorList>
    </citation>
    <scope>NUCLEOTIDE SEQUENCE [LARGE SCALE GENOMIC DNA]</scope>
    <source>
        <strain evidence="3 4">DY25</strain>
    </source>
</reference>
<protein>
    <recommendedName>
        <fullName evidence="5">Periplasmic heavy metal sensor</fullName>
    </recommendedName>
</protein>
<dbReference type="Proteomes" id="UP000219050">
    <property type="component" value="Chromosome"/>
</dbReference>
<dbReference type="RefSeq" id="WP_097372878.1">
    <property type="nucleotide sequence ID" value="NZ_CP021404.1"/>
</dbReference>
<name>A0A291LXH3_9RHOB</name>
<proteinExistence type="predicted"/>